<feature type="region of interest" description="Disordered" evidence="12">
    <location>
        <begin position="173"/>
        <end position="205"/>
    </location>
</feature>
<comment type="caution">
    <text evidence="13">The sequence shown here is derived from an EMBL/GenBank/DDBJ whole genome shotgun (WGS) entry which is preliminary data.</text>
</comment>
<evidence type="ECO:0000256" key="6">
    <source>
        <dbReference type="ARBA" id="ARBA00022490"/>
    </source>
</evidence>
<feature type="compositionally biased region" description="Acidic residues" evidence="12">
    <location>
        <begin position="556"/>
        <end position="567"/>
    </location>
</feature>
<evidence type="ECO:0000256" key="2">
    <source>
        <dbReference type="ARBA" id="ARBA00004496"/>
    </source>
</evidence>
<evidence type="ECO:0000256" key="9">
    <source>
        <dbReference type="ARBA" id="ARBA00023067"/>
    </source>
</evidence>
<feature type="region of interest" description="Disordered" evidence="12">
    <location>
        <begin position="1"/>
        <end position="89"/>
    </location>
</feature>
<evidence type="ECO:0000256" key="12">
    <source>
        <dbReference type="SAM" id="MobiDB-lite"/>
    </source>
</evidence>
<feature type="compositionally biased region" description="Low complexity" evidence="12">
    <location>
        <begin position="65"/>
        <end position="85"/>
    </location>
</feature>
<feature type="compositionally biased region" description="Low complexity" evidence="12">
    <location>
        <begin position="12"/>
        <end position="29"/>
    </location>
</feature>
<feature type="compositionally biased region" description="Basic and acidic residues" evidence="12">
    <location>
        <begin position="31"/>
        <end position="43"/>
    </location>
</feature>
<dbReference type="Proteomes" id="UP001212152">
    <property type="component" value="Unassembled WGS sequence"/>
</dbReference>
<evidence type="ECO:0000313" key="14">
    <source>
        <dbReference type="Proteomes" id="UP001212152"/>
    </source>
</evidence>
<dbReference type="InterPro" id="IPR022816">
    <property type="entry name" value="Condensin_barren_su2"/>
</dbReference>
<dbReference type="PANTHER" id="PTHR13108:SF9">
    <property type="entry name" value="CONDENSIN COMPLEX SUBUNIT 2"/>
    <property type="match status" value="1"/>
</dbReference>
<evidence type="ECO:0000256" key="8">
    <source>
        <dbReference type="ARBA" id="ARBA00022776"/>
    </source>
</evidence>
<feature type="compositionally biased region" description="Acidic residues" evidence="12">
    <location>
        <begin position="178"/>
        <end position="188"/>
    </location>
</feature>
<evidence type="ECO:0000256" key="4">
    <source>
        <dbReference type="ARBA" id="ARBA00016065"/>
    </source>
</evidence>
<keyword evidence="10 11" id="KW-0131">Cell cycle</keyword>
<dbReference type="PANTHER" id="PTHR13108">
    <property type="entry name" value="CONDENSIN COMPLEX SUBUNIT 2"/>
    <property type="match status" value="1"/>
</dbReference>
<dbReference type="PIRSF" id="PIRSF017126">
    <property type="entry name" value="Condensin_H"/>
    <property type="match status" value="1"/>
</dbReference>
<comment type="function">
    <text evidence="11">Regulatory subunit of the condensin complex, a complex required for conversion of interphase chromatin into mitotic-like condense chromosomes.</text>
</comment>
<keyword evidence="6" id="KW-0963">Cytoplasm</keyword>
<dbReference type="Pfam" id="PF05786">
    <property type="entry name" value="Cnd2"/>
    <property type="match status" value="1"/>
</dbReference>
<evidence type="ECO:0000256" key="7">
    <source>
        <dbReference type="ARBA" id="ARBA00022618"/>
    </source>
</evidence>
<evidence type="ECO:0000256" key="10">
    <source>
        <dbReference type="ARBA" id="ARBA00023306"/>
    </source>
</evidence>
<evidence type="ECO:0000256" key="1">
    <source>
        <dbReference type="ARBA" id="ARBA00004286"/>
    </source>
</evidence>
<evidence type="ECO:0000256" key="5">
    <source>
        <dbReference type="ARBA" id="ARBA00022454"/>
    </source>
</evidence>
<sequence>MLAGEPPKTPLRRLAASASHSPASTSSSPHRLREFSSEDDQRKMAARRRKSVVDDRLRRQSAMFSPARRPAAGAPGAAPSTPSRPKLSDAELRSSFEEWMKIAADNKINANNSWNLALIDYFADMTLLRDGDSINFQKASCTLDGCVKIYTSRVDSVDSETKKLLSGLVETNTRVESDGDDEDDDNDNAEGGKRPRRKAHRSGNTLEKDINNLNVKTLDLEFMVDPLFKKTSADFDEGGAHGLLLNHLSISNEGKIIFDASDVGVPADETDNTGTQAVQEEPPRERIDMTKLHARFAQTFSSLWDQEVCPSLRHFEFSDSTAAMPFPQMSSFDDLSERLANDMSDDDDNDFGGHGIEDHNPFYDGGNADASISFREDRDIVSAIGPGNPLPDSAVVVMGKGEDSIFSYFDSALMRSWAGPEHWRSRPLAKEKKAPGTVRKKRKVEDTIDFLADEQINLEALFAPATASIVLPKQQDKTRSNHLLPDDMHFSSKDLLKLFLKPQYKIKFYRKDRAGSAPVNHEADGPVEESFWAEHQAAPEDGLPPVDASQDRHESDDDDDEFEDAEEGFSQADLGGVSAFGAGIEFGDSLVDEPRRVKAVPLSYARVAKKVDVKKLKDNIWRGLTAGSRELHTETDEEDGTDNDTRVVDGVKTLKGVVATLDAYYPEKKRKDISVAFCFICVLHLANEKNLRVVGGAGADSGGEASLGDLTIVQG</sequence>
<keyword evidence="8 11" id="KW-0498">Mitosis</keyword>
<comment type="subcellular location">
    <subcellularLocation>
        <location evidence="1">Chromosome</location>
    </subcellularLocation>
    <subcellularLocation>
        <location evidence="2">Cytoplasm</location>
    </subcellularLocation>
</comment>
<evidence type="ECO:0000256" key="11">
    <source>
        <dbReference type="PIRNR" id="PIRNR017126"/>
    </source>
</evidence>
<protein>
    <recommendedName>
        <fullName evidence="4 11">Condensin complex subunit 2</fullName>
    </recommendedName>
</protein>
<dbReference type="GO" id="GO:0003682">
    <property type="term" value="F:chromatin binding"/>
    <property type="evidence" value="ECO:0007669"/>
    <property type="project" value="TreeGrafter"/>
</dbReference>
<keyword evidence="5" id="KW-0158">Chromosome</keyword>
<name>A0AAD5TJS4_9FUNG</name>
<keyword evidence="9 11" id="KW-0226">DNA condensation</keyword>
<keyword evidence="14" id="KW-1185">Reference proteome</keyword>
<gene>
    <name evidence="13" type="ORF">HDU87_005315</name>
</gene>
<evidence type="ECO:0000256" key="3">
    <source>
        <dbReference type="ARBA" id="ARBA00009471"/>
    </source>
</evidence>
<keyword evidence="7 11" id="KW-0132">Cell division</keyword>
<dbReference type="GO" id="GO:0000796">
    <property type="term" value="C:condensin complex"/>
    <property type="evidence" value="ECO:0007669"/>
    <property type="project" value="InterPro"/>
</dbReference>
<comment type="similarity">
    <text evidence="3 11">Belongs to the CND2 (condensin subunit 2) family.</text>
</comment>
<dbReference type="GO" id="GO:0005737">
    <property type="term" value="C:cytoplasm"/>
    <property type="evidence" value="ECO:0007669"/>
    <property type="project" value="UniProtKB-SubCell"/>
</dbReference>
<proteinExistence type="inferred from homology"/>
<organism evidence="13 14">
    <name type="scientific">Geranomyces variabilis</name>
    <dbReference type="NCBI Taxonomy" id="109894"/>
    <lineage>
        <taxon>Eukaryota</taxon>
        <taxon>Fungi</taxon>
        <taxon>Fungi incertae sedis</taxon>
        <taxon>Chytridiomycota</taxon>
        <taxon>Chytridiomycota incertae sedis</taxon>
        <taxon>Chytridiomycetes</taxon>
        <taxon>Spizellomycetales</taxon>
        <taxon>Powellomycetaceae</taxon>
        <taxon>Geranomyces</taxon>
    </lineage>
</organism>
<accession>A0AAD5TJS4</accession>
<dbReference type="AlphaFoldDB" id="A0AAD5TJS4"/>
<dbReference type="GO" id="GO:0051301">
    <property type="term" value="P:cell division"/>
    <property type="evidence" value="ECO:0007669"/>
    <property type="project" value="UniProtKB-KW"/>
</dbReference>
<dbReference type="GO" id="GO:0007076">
    <property type="term" value="P:mitotic chromosome condensation"/>
    <property type="evidence" value="ECO:0007669"/>
    <property type="project" value="InterPro"/>
</dbReference>
<evidence type="ECO:0000313" key="13">
    <source>
        <dbReference type="EMBL" id="KAJ3176446.1"/>
    </source>
</evidence>
<reference evidence="13" key="1">
    <citation type="submission" date="2020-05" db="EMBL/GenBank/DDBJ databases">
        <title>Phylogenomic resolution of chytrid fungi.</title>
        <authorList>
            <person name="Stajich J.E."/>
            <person name="Amses K."/>
            <person name="Simmons R."/>
            <person name="Seto K."/>
            <person name="Myers J."/>
            <person name="Bonds A."/>
            <person name="Quandt C.A."/>
            <person name="Barry K."/>
            <person name="Liu P."/>
            <person name="Grigoriev I."/>
            <person name="Longcore J.E."/>
            <person name="James T.Y."/>
        </authorList>
    </citation>
    <scope>NUCLEOTIDE SEQUENCE</scope>
    <source>
        <strain evidence="13">JEL0379</strain>
    </source>
</reference>
<dbReference type="EMBL" id="JADGJQ010000041">
    <property type="protein sequence ID" value="KAJ3176446.1"/>
    <property type="molecule type" value="Genomic_DNA"/>
</dbReference>
<feature type="region of interest" description="Disordered" evidence="12">
    <location>
        <begin position="539"/>
        <end position="568"/>
    </location>
</feature>